<comment type="caution">
    <text evidence="4">The sequence shown here is derived from an EMBL/GenBank/DDBJ whole genome shotgun (WGS) entry which is preliminary data.</text>
</comment>
<dbReference type="SUPFAM" id="SSF48403">
    <property type="entry name" value="Ankyrin repeat"/>
    <property type="match status" value="2"/>
</dbReference>
<dbReference type="Pfam" id="PF12796">
    <property type="entry name" value="Ank_2"/>
    <property type="match status" value="2"/>
</dbReference>
<evidence type="ECO:0000313" key="5">
    <source>
        <dbReference type="Proteomes" id="UP000639643"/>
    </source>
</evidence>
<keyword evidence="5" id="KW-1185">Reference proteome</keyword>
<dbReference type="PROSITE" id="PS50297">
    <property type="entry name" value="ANK_REP_REGION"/>
    <property type="match status" value="2"/>
</dbReference>
<evidence type="ECO:0000256" key="1">
    <source>
        <dbReference type="ARBA" id="ARBA00022737"/>
    </source>
</evidence>
<dbReference type="PANTHER" id="PTHR24198">
    <property type="entry name" value="ANKYRIN REPEAT AND PROTEIN KINASE DOMAIN-CONTAINING PROTEIN"/>
    <property type="match status" value="1"/>
</dbReference>
<dbReference type="OrthoDB" id="5243463at2759"/>
<dbReference type="PANTHER" id="PTHR24198:SF165">
    <property type="entry name" value="ANKYRIN REPEAT-CONTAINING PROTEIN-RELATED"/>
    <property type="match status" value="1"/>
</dbReference>
<dbReference type="SMART" id="SM00248">
    <property type="entry name" value="ANK"/>
    <property type="match status" value="7"/>
</dbReference>
<evidence type="ECO:0000313" key="4">
    <source>
        <dbReference type="EMBL" id="KAF6796459.1"/>
    </source>
</evidence>
<dbReference type="InterPro" id="IPR036770">
    <property type="entry name" value="Ankyrin_rpt-contain_sf"/>
</dbReference>
<proteinExistence type="predicted"/>
<dbReference type="AlphaFoldDB" id="A0A8H6ITR5"/>
<name>A0A8H6ITR5_9PEZI</name>
<organism evidence="4 5">
    <name type="scientific">Colletotrichum musicola</name>
    <dbReference type="NCBI Taxonomy" id="2175873"/>
    <lineage>
        <taxon>Eukaryota</taxon>
        <taxon>Fungi</taxon>
        <taxon>Dikarya</taxon>
        <taxon>Ascomycota</taxon>
        <taxon>Pezizomycotina</taxon>
        <taxon>Sordariomycetes</taxon>
        <taxon>Hypocreomycetidae</taxon>
        <taxon>Glomerellales</taxon>
        <taxon>Glomerellaceae</taxon>
        <taxon>Colletotrichum</taxon>
        <taxon>Colletotrichum orchidearum species complex</taxon>
    </lineage>
</organism>
<gene>
    <name evidence="4" type="ORF">CMUS01_15852</name>
</gene>
<evidence type="ECO:0008006" key="6">
    <source>
        <dbReference type="Google" id="ProtNLM"/>
    </source>
</evidence>
<dbReference type="InterPro" id="IPR002110">
    <property type="entry name" value="Ankyrin_rpt"/>
</dbReference>
<keyword evidence="1" id="KW-0677">Repeat</keyword>
<protein>
    <recommendedName>
        <fullName evidence="6">Ankyrin repeat protein</fullName>
    </recommendedName>
</protein>
<dbReference type="Proteomes" id="UP000639643">
    <property type="component" value="Unassembled WGS sequence"/>
</dbReference>
<dbReference type="Gene3D" id="1.25.40.20">
    <property type="entry name" value="Ankyrin repeat-containing domain"/>
    <property type="match status" value="2"/>
</dbReference>
<keyword evidence="2 3" id="KW-0040">ANK repeat</keyword>
<reference evidence="4" key="1">
    <citation type="journal article" date="2020" name="Phytopathology">
        <title>Genome Sequence Resources of Colletotrichum truncatum, C. plurivorum, C. musicola, and C. sojae: Four Species Pathogenic to Soybean (Glycine max).</title>
        <authorList>
            <person name="Rogerio F."/>
            <person name="Boufleur T.R."/>
            <person name="Ciampi-Guillardi M."/>
            <person name="Sukno S.A."/>
            <person name="Thon M.R."/>
            <person name="Massola Junior N.S."/>
            <person name="Baroncelli R."/>
        </authorList>
    </citation>
    <scope>NUCLEOTIDE SEQUENCE</scope>
    <source>
        <strain evidence="4">LFN0074</strain>
    </source>
</reference>
<evidence type="ECO:0000256" key="3">
    <source>
        <dbReference type="PROSITE-ProRule" id="PRU00023"/>
    </source>
</evidence>
<feature type="repeat" description="ANK" evidence="3">
    <location>
        <begin position="109"/>
        <end position="133"/>
    </location>
</feature>
<dbReference type="EMBL" id="WIGM01001471">
    <property type="protein sequence ID" value="KAF6796459.1"/>
    <property type="molecule type" value="Genomic_DNA"/>
</dbReference>
<dbReference type="PROSITE" id="PS50088">
    <property type="entry name" value="ANK_REPEAT"/>
    <property type="match status" value="2"/>
</dbReference>
<accession>A0A8H6ITR5</accession>
<evidence type="ECO:0000256" key="2">
    <source>
        <dbReference type="ARBA" id="ARBA00023043"/>
    </source>
</evidence>
<feature type="repeat" description="ANK" evidence="3">
    <location>
        <begin position="76"/>
        <end position="108"/>
    </location>
</feature>
<sequence length="415" mass="45962">MDEFLFESTGNEPSASYKQWLRTSYWALHTKRNPNQLVWKNWVSNAMMLASSLGWDTMVNDMIKRNIFNPDDLDAEGWWPLHTASRFGNLSTVQLLLEHGAFPDLKDKSGQTPLCHAVESGYKDVVELLLDTGEVDPDSKDHRGHTPLMYGCASYRGEGAASLLLRTPGVNPAYVAPDGKSALFQTWSPLVIEELLKFDGVDINSRDRSGRTLLSRAAMDGNFPLVRFFLGKAETNRNAADIDGRTPILLATAMRQHEAISLLLNDPTVELNAPDDSGRTALSYAAEAADDAIIKTLLASDRVDPDSRDHLGRSPLSWSVRKWRPSMDKQIKAAIKALLADGRVDVDSCDNAGRTPVSIAADNGCVEIVNVLMKMRRADTGRPGNDEWTLLRWAQANRHKSGSSAWVNDGRTWSL</sequence>